<dbReference type="Gene3D" id="2.60.40.1120">
    <property type="entry name" value="Carboxypeptidase-like, regulatory domain"/>
    <property type="match status" value="1"/>
</dbReference>
<sequence>MNHCYNILHFLTLVLITNSGFAQSYTEIRGSIKDLKGNPIAGATIIISKNDDKIIQHTISNKDGAYFVKFMTIDKIKITVGSVGFLAQKHALEIDSHKNFVKDFVLYLDVKIMEEVIVQRFNTEPDSVAIEIEDLGLNDNSTLQEILSKHPAFSVNDEGAILYKGKNIDKININNRPAFINQNKIALESLEKRMVEDISVRNNFQDQFTLGFEDKRETLLNINTQEDMRNIALGEAEGAYGISDKYEARGRLMYFSKPINTFFTHSTNNFGAQNLELNEVNQMFDSNDVYSEIEKSLINKLFDGNIARSKDFRSTSTATFRHQKENYRIHTVTYYLSNNRSATQSVNNITPEGNLLLSQENNSLDNFDAILNKSYIDWKARDNMLLGYRININAIWQQDERNSLSSLYNNGISATNLLSANGNTNNVRVFQEVYHSQRFGQNVLLDNSFVFEHVNTNDRREIFQPNESLLFRQPEFVTSDWTASSKLQYKHRQYFMPWLDYQTRYSNQSASEIQSDRRYHRDIFLQQVNLGASGQELAKYINYYAAFSLNIYTINNTSQFIRPYSITVSYDKRLYRWSANVERKYRVNDFAFATDRIENYMDLTLGNSALLDRINFQDKYKIGYNYTNLFTGRFWGFVLSHDNYQNNLGQNFLRVDDTGIRYFETRIIPRVQSTAVSVNIARRVLSSSYPLTLSGDLGYQSMRNTAFNAEQEFVMTQRGPKVAVKLESLSPGWFNFAIKSNGNLFSVSSLDQVFDAQSFKSSLELITRKGNFEGRVDFLYWIDNLYGNRFDRKNVAIHLEYRKQKYSVGLRGRNIDDFLPVFDNAAFNNYVTINQGINTVVTNNQAIRYMLAFFKYRFN</sequence>
<dbReference type="Pfam" id="PF13620">
    <property type="entry name" value="CarboxypepD_reg"/>
    <property type="match status" value="1"/>
</dbReference>
<protein>
    <submittedName>
        <fullName evidence="1">Carboxypeptidase-like regulatory domain-containing protein</fullName>
    </submittedName>
</protein>
<accession>A0ABW5UBN1</accession>
<organism evidence="1 2">
    <name type="scientific">Sphingobacterium populi</name>
    <dbReference type="NCBI Taxonomy" id="1812824"/>
    <lineage>
        <taxon>Bacteria</taxon>
        <taxon>Pseudomonadati</taxon>
        <taxon>Bacteroidota</taxon>
        <taxon>Sphingobacteriia</taxon>
        <taxon>Sphingobacteriales</taxon>
        <taxon>Sphingobacteriaceae</taxon>
        <taxon>Sphingobacterium</taxon>
    </lineage>
</organism>
<comment type="caution">
    <text evidence="1">The sequence shown here is derived from an EMBL/GenBank/DDBJ whole genome shotgun (WGS) entry which is preliminary data.</text>
</comment>
<dbReference type="EMBL" id="JBHUMB010000006">
    <property type="protein sequence ID" value="MFD2742882.1"/>
    <property type="molecule type" value="Genomic_DNA"/>
</dbReference>
<gene>
    <name evidence="1" type="ORF">ACFSQ6_05685</name>
</gene>
<reference evidence="2" key="1">
    <citation type="journal article" date="2019" name="Int. J. Syst. Evol. Microbiol.">
        <title>The Global Catalogue of Microorganisms (GCM) 10K type strain sequencing project: providing services to taxonomists for standard genome sequencing and annotation.</title>
        <authorList>
            <consortium name="The Broad Institute Genomics Platform"/>
            <consortium name="The Broad Institute Genome Sequencing Center for Infectious Disease"/>
            <person name="Wu L."/>
            <person name="Ma J."/>
        </authorList>
    </citation>
    <scope>NUCLEOTIDE SEQUENCE [LARGE SCALE GENOMIC DNA]</scope>
    <source>
        <strain evidence="2">KCTC 42247</strain>
    </source>
</reference>
<dbReference type="RefSeq" id="WP_231863186.1">
    <property type="nucleotide sequence ID" value="NZ_JBHUMB010000006.1"/>
</dbReference>
<dbReference type="SUPFAM" id="SSF49464">
    <property type="entry name" value="Carboxypeptidase regulatory domain-like"/>
    <property type="match status" value="1"/>
</dbReference>
<dbReference type="InterPro" id="IPR008969">
    <property type="entry name" value="CarboxyPept-like_regulatory"/>
</dbReference>
<dbReference type="Proteomes" id="UP001597418">
    <property type="component" value="Unassembled WGS sequence"/>
</dbReference>
<proteinExistence type="predicted"/>
<evidence type="ECO:0000313" key="2">
    <source>
        <dbReference type="Proteomes" id="UP001597418"/>
    </source>
</evidence>
<keyword evidence="2" id="KW-1185">Reference proteome</keyword>
<evidence type="ECO:0000313" key="1">
    <source>
        <dbReference type="EMBL" id="MFD2742882.1"/>
    </source>
</evidence>
<name>A0ABW5UBN1_9SPHI</name>